<comment type="caution">
    <text evidence="2">The sequence shown here is derived from an EMBL/GenBank/DDBJ whole genome shotgun (WGS) entry which is preliminary data.</text>
</comment>
<name>A0A9Q3B945_9BASI</name>
<sequence>MSAQRRGTNGGCQNFHQFPKPESFPTGNSGDIPVLVQELAYGGKEQEMGTFGKSGDRHNKLLSSTEEFHGPRPNSRPSEVLDSHVFQRTSPKGKSLVEEPKYFVRGPGELVVPKEGQ</sequence>
<evidence type="ECO:0000313" key="2">
    <source>
        <dbReference type="EMBL" id="MBW0461028.1"/>
    </source>
</evidence>
<accession>A0A9Q3B945</accession>
<gene>
    <name evidence="2" type="ORF">O181_000743</name>
</gene>
<feature type="compositionally biased region" description="Polar residues" evidence="1">
    <location>
        <begin position="1"/>
        <end position="16"/>
    </location>
</feature>
<feature type="region of interest" description="Disordered" evidence="1">
    <location>
        <begin position="47"/>
        <end position="99"/>
    </location>
</feature>
<organism evidence="2 3">
    <name type="scientific">Austropuccinia psidii MF-1</name>
    <dbReference type="NCBI Taxonomy" id="1389203"/>
    <lineage>
        <taxon>Eukaryota</taxon>
        <taxon>Fungi</taxon>
        <taxon>Dikarya</taxon>
        <taxon>Basidiomycota</taxon>
        <taxon>Pucciniomycotina</taxon>
        <taxon>Pucciniomycetes</taxon>
        <taxon>Pucciniales</taxon>
        <taxon>Sphaerophragmiaceae</taxon>
        <taxon>Austropuccinia</taxon>
    </lineage>
</organism>
<reference evidence="2" key="1">
    <citation type="submission" date="2021-03" db="EMBL/GenBank/DDBJ databases">
        <title>Draft genome sequence of rust myrtle Austropuccinia psidii MF-1, a brazilian biotype.</title>
        <authorList>
            <person name="Quecine M.C."/>
            <person name="Pachon D.M.R."/>
            <person name="Bonatelli M.L."/>
            <person name="Correr F.H."/>
            <person name="Franceschini L.M."/>
            <person name="Leite T.F."/>
            <person name="Margarido G.R.A."/>
            <person name="Almeida C.A."/>
            <person name="Ferrarezi J.A."/>
            <person name="Labate C.A."/>
        </authorList>
    </citation>
    <scope>NUCLEOTIDE SEQUENCE</scope>
    <source>
        <strain evidence="2">MF-1</strain>
    </source>
</reference>
<proteinExistence type="predicted"/>
<dbReference type="Proteomes" id="UP000765509">
    <property type="component" value="Unassembled WGS sequence"/>
</dbReference>
<dbReference type="EMBL" id="AVOT02000094">
    <property type="protein sequence ID" value="MBW0461028.1"/>
    <property type="molecule type" value="Genomic_DNA"/>
</dbReference>
<dbReference type="AlphaFoldDB" id="A0A9Q3B945"/>
<keyword evidence="3" id="KW-1185">Reference proteome</keyword>
<evidence type="ECO:0000313" key="3">
    <source>
        <dbReference type="Proteomes" id="UP000765509"/>
    </source>
</evidence>
<feature type="region of interest" description="Disordered" evidence="1">
    <location>
        <begin position="1"/>
        <end position="31"/>
    </location>
</feature>
<protein>
    <submittedName>
        <fullName evidence="2">Uncharacterized protein</fullName>
    </submittedName>
</protein>
<evidence type="ECO:0000256" key="1">
    <source>
        <dbReference type="SAM" id="MobiDB-lite"/>
    </source>
</evidence>